<dbReference type="OrthoDB" id="102473at2"/>
<dbReference type="Proteomes" id="UP000284841">
    <property type="component" value="Unassembled WGS sequence"/>
</dbReference>
<keyword evidence="3" id="KW-1185">Reference proteome</keyword>
<feature type="domain" description="Hydantoinase B/oxoprolinase" evidence="1">
    <location>
        <begin position="6"/>
        <end position="520"/>
    </location>
</feature>
<dbReference type="GO" id="GO:0005829">
    <property type="term" value="C:cytosol"/>
    <property type="evidence" value="ECO:0007669"/>
    <property type="project" value="TreeGrafter"/>
</dbReference>
<organism evidence="2 3">
    <name type="scientific">Emergencia timonensis</name>
    <dbReference type="NCBI Taxonomy" id="1776384"/>
    <lineage>
        <taxon>Bacteria</taxon>
        <taxon>Bacillati</taxon>
        <taxon>Bacillota</taxon>
        <taxon>Clostridia</taxon>
        <taxon>Peptostreptococcales</taxon>
        <taxon>Anaerovoracaceae</taxon>
        <taxon>Emergencia</taxon>
    </lineage>
</organism>
<dbReference type="RefSeq" id="WP_067534972.1">
    <property type="nucleotide sequence ID" value="NZ_AP025567.1"/>
</dbReference>
<proteinExistence type="predicted"/>
<dbReference type="Pfam" id="PF02538">
    <property type="entry name" value="Hydantoinase_B"/>
    <property type="match status" value="1"/>
</dbReference>
<dbReference type="InterPro" id="IPR045079">
    <property type="entry name" value="Oxoprolinase-like"/>
</dbReference>
<evidence type="ECO:0000313" key="3">
    <source>
        <dbReference type="Proteomes" id="UP000284841"/>
    </source>
</evidence>
<evidence type="ECO:0000259" key="1">
    <source>
        <dbReference type="Pfam" id="PF02538"/>
    </source>
</evidence>
<comment type="caution">
    <text evidence="2">The sequence shown here is derived from an EMBL/GenBank/DDBJ whole genome shotgun (WGS) entry which is preliminary data.</text>
</comment>
<evidence type="ECO:0000313" key="2">
    <source>
        <dbReference type="EMBL" id="RHJ87575.1"/>
    </source>
</evidence>
<dbReference type="InterPro" id="IPR003692">
    <property type="entry name" value="Hydantoinase_B"/>
</dbReference>
<dbReference type="AlphaFoldDB" id="A0A415E1P8"/>
<dbReference type="GO" id="GO:0006749">
    <property type="term" value="P:glutathione metabolic process"/>
    <property type="evidence" value="ECO:0007669"/>
    <property type="project" value="TreeGrafter"/>
</dbReference>
<dbReference type="GO" id="GO:0017168">
    <property type="term" value="F:5-oxoprolinase (ATP-hydrolyzing) activity"/>
    <property type="evidence" value="ECO:0007669"/>
    <property type="project" value="TreeGrafter"/>
</dbReference>
<dbReference type="PANTHER" id="PTHR11365:SF23">
    <property type="entry name" value="HYPOTHETICAL 5-OXOPROLINASE (EUROFUNG)-RELATED"/>
    <property type="match status" value="1"/>
</dbReference>
<gene>
    <name evidence="2" type="ORF">DW099_12860</name>
</gene>
<dbReference type="STRING" id="1776384.GCA_900086585_01144"/>
<protein>
    <submittedName>
        <fullName evidence="2">Hydantoinase B/oxoprolinase family protein</fullName>
    </submittedName>
</protein>
<sequence length="552" mass="60501">MKEINSITLEIIANSMTSIAEQMGVILAKTGYSTNIKERKDLSVAIFSPEGKLLSLAQHIPLHFSSLSGAVEVLTEKYDLANVHEGDIFIANDPYTGGGSHLPDIVLLRPVFYEEKLIAYMVNTGHHADRSRKGTTIYDEGMRIPVVKLYDRGKLVKDVSDLIMLNFQMKYERQGDLNAQVITNQYGADKLTELVEKIGLDTYEAFCEKWLDYGRRKAKAAVASLPDGTYEFADYMDDDGAGHQDLLIKTTVLVKGEDITFDFRGTCPQVSGPYNCVPCALKATVYYSLMSIMDKTIPANSGFFDSIHILAEPGSLVWAEEPAPVADRETTSQRIADVIFGAFAKMDPKMVTAAGNGAMSFFSFAGTDARFERPYIYVETIGGGAGARYNKDGLDAVHVHMTNTSNLPVEALEMEYPLMVEKYALHENSGGAGKYRGGMGIVRTIRILEESRDTMLVAAATERSRRAPWGLCGGDSGGTAAVRIYRDGQIISDNPKPRNVKLQADDIVEMVTAGAGGYGPAAERNPQVVKREYEEGIVDEKWIADAGIVSEI</sequence>
<dbReference type="EMBL" id="QRMS01000003">
    <property type="protein sequence ID" value="RHJ87575.1"/>
    <property type="molecule type" value="Genomic_DNA"/>
</dbReference>
<dbReference type="GeneID" id="83003530"/>
<name>A0A415E1P8_9FIRM</name>
<accession>A0A415E1P8</accession>
<reference evidence="2 3" key="1">
    <citation type="submission" date="2018-08" db="EMBL/GenBank/DDBJ databases">
        <title>A genome reference for cultivated species of the human gut microbiota.</title>
        <authorList>
            <person name="Zou Y."/>
            <person name="Xue W."/>
            <person name="Luo G."/>
        </authorList>
    </citation>
    <scope>NUCLEOTIDE SEQUENCE [LARGE SCALE GENOMIC DNA]</scope>
    <source>
        <strain evidence="2 3">AM07-24</strain>
    </source>
</reference>
<dbReference type="PANTHER" id="PTHR11365">
    <property type="entry name" value="5-OXOPROLINASE RELATED"/>
    <property type="match status" value="1"/>
</dbReference>